<dbReference type="Gene3D" id="3.30.1360.180">
    <property type="match status" value="1"/>
</dbReference>
<evidence type="ECO:0000313" key="7">
    <source>
        <dbReference type="EMBL" id="KAK2151553.1"/>
    </source>
</evidence>
<evidence type="ECO:0000256" key="4">
    <source>
        <dbReference type="SAM" id="Phobius"/>
    </source>
</evidence>
<dbReference type="GO" id="GO:0046872">
    <property type="term" value="F:metal ion binding"/>
    <property type="evidence" value="ECO:0007669"/>
    <property type="project" value="InterPro"/>
</dbReference>
<feature type="domain" description="ENPP1-3/EXOG-like endonuclease/phosphodiesterase" evidence="5">
    <location>
        <begin position="1325"/>
        <end position="1533"/>
    </location>
</feature>
<dbReference type="SMART" id="SM00477">
    <property type="entry name" value="NUC"/>
    <property type="match status" value="2"/>
</dbReference>
<evidence type="ECO:0000259" key="6">
    <source>
        <dbReference type="SMART" id="SM00892"/>
    </source>
</evidence>
<name>A0AAD9N129_9ANNE</name>
<evidence type="ECO:0008006" key="9">
    <source>
        <dbReference type="Google" id="ProtNLM"/>
    </source>
</evidence>
<dbReference type="Proteomes" id="UP001208570">
    <property type="component" value="Unassembled WGS sequence"/>
</dbReference>
<dbReference type="InterPro" id="IPR017850">
    <property type="entry name" value="Alkaline_phosphatase_core_sf"/>
</dbReference>
<evidence type="ECO:0000256" key="1">
    <source>
        <dbReference type="ARBA" id="ARBA00022801"/>
    </source>
</evidence>
<dbReference type="SMART" id="SM00892">
    <property type="entry name" value="Endonuclease_NS"/>
    <property type="match status" value="2"/>
</dbReference>
<evidence type="ECO:0000313" key="8">
    <source>
        <dbReference type="Proteomes" id="UP001208570"/>
    </source>
</evidence>
<sequence length="1555" mass="176432">MKQMIHLRKEDGNLCGVCLKDCVELFERLKNEGEEHEISLHLKTGKPNYKMNRWGLAAIITTCLVVVALALGLAIGLSTSKKSADEGCLDSLQNNDTLNYDPNVPWRGECPTPGTPICPDGISSPLILISMDGFRADYLSRNLTPTILKIAECGFRAPFLRSMYPSKTFPNHYSLVTIWNTVVKAGKKAITMYWPGSEVDIQETKHLFLRNVPFKDRVNEIIGYFKTDPAEFPSLVTFYLHEPDGSGHRSGPYGEWLTANLSRVDHIINMLMSGLQQHNLDKCVNIVIVSDHGMDSIDCDRTVDLAPYFGTMLDELHFYDEEQVRVTSQFIYKDGQFVETPGGATADEILEKVKCTDYNDTKDWYVRFDKKEDLPKRFHYSNSIRIEEVIGEVQTQYLAFRDAQEEGLSCSLGAHGFDPVFESMHAILIGSGPGLKANVEVEPVENIELYNLLADLLQLDNRAPTNGTSGSLHYLLSTNIPLPDPLPAEGSYGSCPYPRDEQEASRRRNNSQTCNWIDIKNFTSKSIAIIDAQINLTDPAIRQSIKDHTPLGVPEVNFPDDAICQLTQHSHINGYSHQHHMPLWTAFKLSKNDSCSVPDSSCFRSDDPVPDLIRPDVRLSTEEQPECNLYSNNSANIEAHFLFPPGLINTTLNPEQSFDAHVSTNVVPMYEQFRTGVWQELLRLLEEYSYKYDNLHVVMGPIFDYNADGKRDNITEIKSYVSNGVIPLPTHYYMIAFRCKAIGVLPSNCSADIVVLSVILRHTAHVTNCWDKRYLEYIEKNVARVRDIELLTGLRFNPDLIEPDRLRVSVFLSEMLWDRIGWMDLTGTGDDECPTLGDSQNCPAGYDPSYPPLLIISVDGLRPDYLERGVTPVINKLRDCGTHAEYMRSIYPTLTFPNHFSIISGLYPESHGIVDNNMYDMELGEAFWLGSDSSLKAEWWIGEPLWNTVEKQNKTAMTLFWPGSEVEIAGIRPTRYFNYTSHMPHSLRVSTVLDWLKNGANGDMPDFITLYFSSVDTAGHDGGPASLVVTEALSGVEEAIKQLMDGIYRLGLRQCINIMITSDHGMADISCDWNVILNDYLNMMLLENKTHVYPGSASRMSNKYYRDYKYQYHHIDSNNQVPKEEIIRNLSCDSQFMNVFDKVDMPKRHHFANSHRIDDINFVTAESWFNPWCQILGTHGWDPYFESMKAYFSAYGPGFKEKLKVESFENIELYNMMSYLIGVPPSKNNGTDGSLHHILRNPPSLNLTSSQPYTSCEYPENDDVYKIRANLTTSHCYCALSNNKTIKDADLTLNLTHALQQEKEREHVPHGLPYVQDNNVCILYQNRFVTGYSHTMKIALWTGFTLRPGEHEGDVQLDCLRPDVRMEQSEQASCADFNQEDVRNGFLFPPEWLKEDEQTDTLILSNAVPMYKSFFSGIWQRLMNKLKLWADKYGEIHTVLGPIYDFDADGLADKNTSRDSPQIPSHYYLIALKCPADNCTSDMSYDSLAFIISHKPNITNCVTEDQYLLDNVARIRDIELLTDLEFLTSATTPTAVRTRTFIPTALWPVSAKSDI</sequence>
<dbReference type="EMBL" id="JAODUP010000359">
    <property type="protein sequence ID" value="KAK2151553.1"/>
    <property type="molecule type" value="Genomic_DNA"/>
</dbReference>
<dbReference type="PANTHER" id="PTHR10151">
    <property type="entry name" value="ECTONUCLEOTIDE PYROPHOSPHATASE/PHOSPHODIESTERASE"/>
    <property type="match status" value="1"/>
</dbReference>
<dbReference type="SUPFAM" id="SSF53649">
    <property type="entry name" value="Alkaline phosphatase-like"/>
    <property type="match status" value="2"/>
</dbReference>
<dbReference type="InterPro" id="IPR044925">
    <property type="entry name" value="His-Me_finger_sf"/>
</dbReference>
<keyword evidence="4" id="KW-1133">Transmembrane helix</keyword>
<dbReference type="CDD" id="cd16018">
    <property type="entry name" value="Enpp"/>
    <property type="match status" value="2"/>
</dbReference>
<organism evidence="7 8">
    <name type="scientific">Paralvinella palmiformis</name>
    <dbReference type="NCBI Taxonomy" id="53620"/>
    <lineage>
        <taxon>Eukaryota</taxon>
        <taxon>Metazoa</taxon>
        <taxon>Spiralia</taxon>
        <taxon>Lophotrochozoa</taxon>
        <taxon>Annelida</taxon>
        <taxon>Polychaeta</taxon>
        <taxon>Sedentaria</taxon>
        <taxon>Canalipalpata</taxon>
        <taxon>Terebellida</taxon>
        <taxon>Terebelliformia</taxon>
        <taxon>Alvinellidae</taxon>
        <taxon>Paralvinella</taxon>
    </lineage>
</organism>
<reference evidence="7" key="1">
    <citation type="journal article" date="2023" name="Mol. Biol. Evol.">
        <title>Third-Generation Sequencing Reveals the Adaptive Role of the Epigenome in Three Deep-Sea Polychaetes.</title>
        <authorList>
            <person name="Perez M."/>
            <person name="Aroh O."/>
            <person name="Sun Y."/>
            <person name="Lan Y."/>
            <person name="Juniper S.K."/>
            <person name="Young C.R."/>
            <person name="Angers B."/>
            <person name="Qian P.Y."/>
        </authorList>
    </citation>
    <scope>NUCLEOTIDE SEQUENCE</scope>
    <source>
        <strain evidence="7">P08H-3</strain>
    </source>
</reference>
<feature type="domain" description="DNA/RNA non-specific endonuclease/pyrophosphatase/phosphodiesterase" evidence="6">
    <location>
        <begin position="567"/>
        <end position="803"/>
    </location>
</feature>
<dbReference type="PANTHER" id="PTHR10151:SF114">
    <property type="entry name" value="ECTONUCLEOTIDE PYROPHOSPHATASE_PHOSPHODIESTERASE C27A7.3"/>
    <property type="match status" value="1"/>
</dbReference>
<feature type="domain" description="ENPP1-3/EXOG-like endonuclease/phosphodiesterase" evidence="5">
    <location>
        <begin position="568"/>
        <end position="803"/>
    </location>
</feature>
<feature type="region of interest" description="Disordered" evidence="3">
    <location>
        <begin position="487"/>
        <end position="508"/>
    </location>
</feature>
<keyword evidence="4" id="KW-0472">Membrane</keyword>
<evidence type="ECO:0000256" key="2">
    <source>
        <dbReference type="ARBA" id="ARBA00023180"/>
    </source>
</evidence>
<accession>A0AAD9N129</accession>
<dbReference type="Pfam" id="PF01223">
    <property type="entry name" value="Endonuclease_NS"/>
    <property type="match status" value="2"/>
</dbReference>
<dbReference type="InterPro" id="IPR020821">
    <property type="entry name" value="ENPP1-3/EXOG-like_nuc-like"/>
</dbReference>
<evidence type="ECO:0000259" key="5">
    <source>
        <dbReference type="SMART" id="SM00477"/>
    </source>
</evidence>
<dbReference type="InterPro" id="IPR044929">
    <property type="entry name" value="DNA/RNA_non-sp_Endonuclease_sf"/>
</dbReference>
<keyword evidence="1" id="KW-0378">Hydrolase</keyword>
<dbReference type="GO" id="GO:0003676">
    <property type="term" value="F:nucleic acid binding"/>
    <property type="evidence" value="ECO:0007669"/>
    <property type="project" value="InterPro"/>
</dbReference>
<dbReference type="Pfam" id="PF01663">
    <property type="entry name" value="Phosphodiest"/>
    <property type="match status" value="3"/>
</dbReference>
<dbReference type="Gene3D" id="3.40.570.10">
    <property type="entry name" value="Extracellular Endonuclease, subunit A"/>
    <property type="match status" value="2"/>
</dbReference>
<feature type="domain" description="DNA/RNA non-specific endonuclease/pyrophosphatase/phosphodiesterase" evidence="6">
    <location>
        <begin position="1324"/>
        <end position="1533"/>
    </location>
</feature>
<dbReference type="InterPro" id="IPR002591">
    <property type="entry name" value="Phosphodiest/P_Trfase"/>
</dbReference>
<proteinExistence type="predicted"/>
<dbReference type="InterPro" id="IPR001604">
    <property type="entry name" value="Endo_G_ENPP1-like_dom"/>
</dbReference>
<keyword evidence="2" id="KW-0325">Glycoprotein</keyword>
<dbReference type="SUPFAM" id="SSF54060">
    <property type="entry name" value="His-Me finger endonucleases"/>
    <property type="match status" value="2"/>
</dbReference>
<protein>
    <recommendedName>
        <fullName evidence="9">Ectonucleotide pyrophosphatase/phosphodiesterase family member 3</fullName>
    </recommendedName>
</protein>
<evidence type="ECO:0000256" key="3">
    <source>
        <dbReference type="SAM" id="MobiDB-lite"/>
    </source>
</evidence>
<dbReference type="GO" id="GO:0016787">
    <property type="term" value="F:hydrolase activity"/>
    <property type="evidence" value="ECO:0007669"/>
    <property type="project" value="UniProtKB-KW"/>
</dbReference>
<keyword evidence="4" id="KW-0812">Transmembrane</keyword>
<comment type="caution">
    <text evidence="7">The sequence shown here is derived from an EMBL/GenBank/DDBJ whole genome shotgun (WGS) entry which is preliminary data.</text>
</comment>
<gene>
    <name evidence="7" type="ORF">LSH36_359g00070</name>
</gene>
<keyword evidence="8" id="KW-1185">Reference proteome</keyword>
<dbReference type="Gene3D" id="3.40.720.10">
    <property type="entry name" value="Alkaline Phosphatase, subunit A"/>
    <property type="match status" value="2"/>
</dbReference>
<feature type="transmembrane region" description="Helical" evidence="4">
    <location>
        <begin position="54"/>
        <end position="77"/>
    </location>
</feature>